<evidence type="ECO:0000313" key="3">
    <source>
        <dbReference type="Proteomes" id="UP000799776"/>
    </source>
</evidence>
<organism evidence="2 3">
    <name type="scientific">Saccharata proteae CBS 121410</name>
    <dbReference type="NCBI Taxonomy" id="1314787"/>
    <lineage>
        <taxon>Eukaryota</taxon>
        <taxon>Fungi</taxon>
        <taxon>Dikarya</taxon>
        <taxon>Ascomycota</taxon>
        <taxon>Pezizomycotina</taxon>
        <taxon>Dothideomycetes</taxon>
        <taxon>Dothideomycetes incertae sedis</taxon>
        <taxon>Botryosphaeriales</taxon>
        <taxon>Saccharataceae</taxon>
        <taxon>Saccharata</taxon>
    </lineage>
</organism>
<evidence type="ECO:0000313" key="2">
    <source>
        <dbReference type="EMBL" id="KAF2091389.1"/>
    </source>
</evidence>
<comment type="caution">
    <text evidence="2">The sequence shown here is derived from an EMBL/GenBank/DDBJ whole genome shotgun (WGS) entry which is preliminary data.</text>
</comment>
<accession>A0A9P4M305</accession>
<name>A0A9P4M305_9PEZI</name>
<feature type="compositionally biased region" description="Basic residues" evidence="1">
    <location>
        <begin position="1"/>
        <end position="13"/>
    </location>
</feature>
<feature type="compositionally biased region" description="Acidic residues" evidence="1">
    <location>
        <begin position="558"/>
        <end position="575"/>
    </location>
</feature>
<proteinExistence type="predicted"/>
<dbReference type="EMBL" id="ML978711">
    <property type="protein sequence ID" value="KAF2091389.1"/>
    <property type="molecule type" value="Genomic_DNA"/>
</dbReference>
<keyword evidence="3" id="KW-1185">Reference proteome</keyword>
<dbReference type="Proteomes" id="UP000799776">
    <property type="component" value="Unassembled WGS sequence"/>
</dbReference>
<feature type="region of interest" description="Disordered" evidence="1">
    <location>
        <begin position="533"/>
        <end position="600"/>
    </location>
</feature>
<feature type="region of interest" description="Disordered" evidence="1">
    <location>
        <begin position="137"/>
        <end position="189"/>
    </location>
</feature>
<feature type="compositionally biased region" description="Acidic residues" evidence="1">
    <location>
        <begin position="158"/>
        <end position="175"/>
    </location>
</feature>
<reference evidence="2" key="1">
    <citation type="journal article" date="2020" name="Stud. Mycol.">
        <title>101 Dothideomycetes genomes: a test case for predicting lifestyles and emergence of pathogens.</title>
        <authorList>
            <person name="Haridas S."/>
            <person name="Albert R."/>
            <person name="Binder M."/>
            <person name="Bloem J."/>
            <person name="Labutti K."/>
            <person name="Salamov A."/>
            <person name="Andreopoulos B."/>
            <person name="Baker S."/>
            <person name="Barry K."/>
            <person name="Bills G."/>
            <person name="Bluhm B."/>
            <person name="Cannon C."/>
            <person name="Castanera R."/>
            <person name="Culley D."/>
            <person name="Daum C."/>
            <person name="Ezra D."/>
            <person name="Gonzalez J."/>
            <person name="Henrissat B."/>
            <person name="Kuo A."/>
            <person name="Liang C."/>
            <person name="Lipzen A."/>
            <person name="Lutzoni F."/>
            <person name="Magnuson J."/>
            <person name="Mondo S."/>
            <person name="Nolan M."/>
            <person name="Ohm R."/>
            <person name="Pangilinan J."/>
            <person name="Park H.-J."/>
            <person name="Ramirez L."/>
            <person name="Alfaro M."/>
            <person name="Sun H."/>
            <person name="Tritt A."/>
            <person name="Yoshinaga Y."/>
            <person name="Zwiers L.-H."/>
            <person name="Turgeon B."/>
            <person name="Goodwin S."/>
            <person name="Spatafora J."/>
            <person name="Crous P."/>
            <person name="Grigoriev I."/>
        </authorList>
    </citation>
    <scope>NUCLEOTIDE SEQUENCE</scope>
    <source>
        <strain evidence="2">CBS 121410</strain>
    </source>
</reference>
<protein>
    <submittedName>
        <fullName evidence="2">Uncharacterized protein</fullName>
    </submittedName>
</protein>
<evidence type="ECO:0000256" key="1">
    <source>
        <dbReference type="SAM" id="MobiDB-lite"/>
    </source>
</evidence>
<gene>
    <name evidence="2" type="ORF">K490DRAFT_60833</name>
</gene>
<feature type="compositionally biased region" description="Basic and acidic residues" evidence="1">
    <location>
        <begin position="137"/>
        <end position="153"/>
    </location>
</feature>
<feature type="compositionally biased region" description="Polar residues" evidence="1">
    <location>
        <begin position="35"/>
        <end position="61"/>
    </location>
</feature>
<dbReference type="AlphaFoldDB" id="A0A9P4M305"/>
<sequence>MASTRARRGRRRVSSNTGSSPTKRTKTRANESDDNVQQGASPSERTNAQDDQSNEGVQQGESPDPYGEDDYRRMGATLVELFQKSFDATSNSGSEKESDLGEDPDSDHHSSHEAVQPHDAVMMDNIDAVDHDSVHHNAKEHTTQTSSKHHEASSFEITAEDDAESESSDSDESDYVSENGSGPIFADKVNHPDHSFGKCICGPSTPGELVRGGRNGGTRVPLDQYCTPEWLGYDPYPLPTFIEDEGCWALTHPRITNHPINKPQPGSREYTVPKCDHFSLTEHWPKFQTGRYVERADGHLDDQAIYLRLIVEESRSGERKMSIHEPPPDWEDKREIGRLNRWRYQFRQRKTQYSKGQKRFAWLNEELQLILRIFKRHPAISLPKMTDLINYRFQGVNIGGVLRPTRSLNSVICAIDRRGLRRMVSLGQYDAKSFMTAGEVALMSEEMAAGAYDDDDQRRKDDTCFVADDTKGNPRKDLRRLNHFEDLVAQANNMENHRGDVNTEQRLLFAVRNVLKDFPRYCGNVDSKVKATTPASDITEEVQKNGMGDSTNKRTREDGEESGDESGDNDGEDYGEDGRDDGIGALDEDGDGDDTMAGTEPKRTINRFNCVLYGHGPVEILKGEILSNSIIGKNELDAVLTNMECGLYDGKDKGRCADNNSAVKDDANKRPDHGMEASFRQFASGLTNIKKNHIDILEHKPEVRFLAAARGFLDGRLKCRSTAPL</sequence>
<feature type="region of interest" description="Disordered" evidence="1">
    <location>
        <begin position="1"/>
        <end position="113"/>
    </location>
</feature>